<accession>A0ABP5TM17</accession>
<keyword evidence="2" id="KW-1185">Reference proteome</keyword>
<gene>
    <name evidence="1" type="ORF">GCM10010170_048820</name>
</gene>
<evidence type="ECO:0000313" key="1">
    <source>
        <dbReference type="EMBL" id="GAA2356084.1"/>
    </source>
</evidence>
<dbReference type="Proteomes" id="UP001501444">
    <property type="component" value="Unassembled WGS sequence"/>
</dbReference>
<organism evidence="1 2">
    <name type="scientific">Dactylosporangium salmoneum</name>
    <dbReference type="NCBI Taxonomy" id="53361"/>
    <lineage>
        <taxon>Bacteria</taxon>
        <taxon>Bacillati</taxon>
        <taxon>Actinomycetota</taxon>
        <taxon>Actinomycetes</taxon>
        <taxon>Micromonosporales</taxon>
        <taxon>Micromonosporaceae</taxon>
        <taxon>Dactylosporangium</taxon>
    </lineage>
</organism>
<name>A0ABP5TM17_9ACTN</name>
<comment type="caution">
    <text evidence="1">The sequence shown here is derived from an EMBL/GenBank/DDBJ whole genome shotgun (WGS) entry which is preliminary data.</text>
</comment>
<dbReference type="RefSeq" id="WP_344614811.1">
    <property type="nucleotide sequence ID" value="NZ_BAAARV010000036.1"/>
</dbReference>
<sequence length="135" mass="15003">MDASFEALHLWLASQPRPYGVLNVDREHTAGLLDPQDRFFCPTLLTHSSLAYLTIRRHDDATWQCGAHGFGPDATTLTRDLIDLIAAWDRLHRAGARPAVTVYPVGAALPATEQLRLVLARRHTQIVITWPGGSR</sequence>
<dbReference type="EMBL" id="BAAARV010000036">
    <property type="protein sequence ID" value="GAA2356084.1"/>
    <property type="molecule type" value="Genomic_DNA"/>
</dbReference>
<protein>
    <submittedName>
        <fullName evidence="1">Uncharacterized protein</fullName>
    </submittedName>
</protein>
<reference evidence="2" key="1">
    <citation type="journal article" date="2019" name="Int. J. Syst. Evol. Microbiol.">
        <title>The Global Catalogue of Microorganisms (GCM) 10K type strain sequencing project: providing services to taxonomists for standard genome sequencing and annotation.</title>
        <authorList>
            <consortium name="The Broad Institute Genomics Platform"/>
            <consortium name="The Broad Institute Genome Sequencing Center for Infectious Disease"/>
            <person name="Wu L."/>
            <person name="Ma J."/>
        </authorList>
    </citation>
    <scope>NUCLEOTIDE SEQUENCE [LARGE SCALE GENOMIC DNA]</scope>
    <source>
        <strain evidence="2">JCM 3272</strain>
    </source>
</reference>
<evidence type="ECO:0000313" key="2">
    <source>
        <dbReference type="Proteomes" id="UP001501444"/>
    </source>
</evidence>
<proteinExistence type="predicted"/>